<keyword evidence="2" id="KW-0808">Transferase</keyword>
<reference evidence="3 4" key="1">
    <citation type="journal article" date="2023" name="G3 (Bethesda)">
        <title>A chromosome-level genome assembly of Zasmidium syzygii isolated from banana leaves.</title>
        <authorList>
            <person name="van Westerhoven A.C."/>
            <person name="Mehrabi R."/>
            <person name="Talebi R."/>
            <person name="Steentjes M.B.F."/>
            <person name="Corcolon B."/>
            <person name="Chong P.A."/>
            <person name="Kema G.H.J."/>
            <person name="Seidl M.F."/>
        </authorList>
    </citation>
    <scope>NUCLEOTIDE SEQUENCE [LARGE SCALE GENOMIC DNA]</scope>
    <source>
        <strain evidence="3 4">P124</strain>
    </source>
</reference>
<keyword evidence="1" id="KW-0328">Glycosyltransferase</keyword>
<keyword evidence="4" id="KW-1185">Reference proteome</keyword>
<sequence length="432" mass="47463">MPETERAPASMAHNGSPRMLMVTNADRGQANVFLAVAAALLAEAPSLQLHFASFSSLEETVAKVSASARRRSESARSITFHALRGRSMKQAIDGQMRAAGVQREHEDYLPASYTAAPLGFQATLRAISDTLPIFFPYTGPELVEVYQSVVDTIQTVDPDLVVVDCLMAPALTACESLAVPWVCLSPNSIKDFALGSQPLSSRLANLCRFPALFSGFPYPVPWLLWLRNALFNLYKIKTYLGSMHRVRVSRYFHAETGVVLSTPLDLMRPQKSPAKVIVSSLPAIDFPLIMPKHIVPCGPIVLSGSPLAEADPRLDRWLGRRPTIYINFGSIHKTSEELAMQMAQALSIVLSTATIDGDPRPLQVLWKLNRLGHFDVFAQGSRIHRILGEYLSRDRIRIVEWITADPSSILASPNVVCAIHHGGANSYNEAIL</sequence>
<dbReference type="EMBL" id="JAXOVC010000008">
    <property type="protein sequence ID" value="KAK4498333.1"/>
    <property type="molecule type" value="Genomic_DNA"/>
</dbReference>
<evidence type="ECO:0000313" key="4">
    <source>
        <dbReference type="Proteomes" id="UP001305779"/>
    </source>
</evidence>
<dbReference type="Gene3D" id="3.40.50.2000">
    <property type="entry name" value="Glycogen Phosphorylase B"/>
    <property type="match status" value="2"/>
</dbReference>
<gene>
    <name evidence="3" type="ORF">PRZ48_010991</name>
</gene>
<dbReference type="Proteomes" id="UP001305779">
    <property type="component" value="Unassembled WGS sequence"/>
</dbReference>
<accession>A0ABR0EA68</accession>
<dbReference type="InterPro" id="IPR050271">
    <property type="entry name" value="UDP-glycosyltransferase"/>
</dbReference>
<evidence type="ECO:0000256" key="2">
    <source>
        <dbReference type="ARBA" id="ARBA00022679"/>
    </source>
</evidence>
<evidence type="ECO:0000313" key="3">
    <source>
        <dbReference type="EMBL" id="KAK4498333.1"/>
    </source>
</evidence>
<dbReference type="SUPFAM" id="SSF53756">
    <property type="entry name" value="UDP-Glycosyltransferase/glycogen phosphorylase"/>
    <property type="match status" value="1"/>
</dbReference>
<evidence type="ECO:0000256" key="1">
    <source>
        <dbReference type="ARBA" id="ARBA00022676"/>
    </source>
</evidence>
<name>A0ABR0EA68_ZASCE</name>
<dbReference type="PANTHER" id="PTHR48043">
    <property type="entry name" value="EG:EG0003.4 PROTEIN-RELATED"/>
    <property type="match status" value="1"/>
</dbReference>
<organism evidence="3 4">
    <name type="scientific">Zasmidium cellare</name>
    <name type="common">Wine cellar mold</name>
    <name type="synonym">Racodium cellare</name>
    <dbReference type="NCBI Taxonomy" id="395010"/>
    <lineage>
        <taxon>Eukaryota</taxon>
        <taxon>Fungi</taxon>
        <taxon>Dikarya</taxon>
        <taxon>Ascomycota</taxon>
        <taxon>Pezizomycotina</taxon>
        <taxon>Dothideomycetes</taxon>
        <taxon>Dothideomycetidae</taxon>
        <taxon>Mycosphaerellales</taxon>
        <taxon>Mycosphaerellaceae</taxon>
        <taxon>Zasmidium</taxon>
    </lineage>
</organism>
<comment type="caution">
    <text evidence="3">The sequence shown here is derived from an EMBL/GenBank/DDBJ whole genome shotgun (WGS) entry which is preliminary data.</text>
</comment>
<dbReference type="PANTHER" id="PTHR48043:SF145">
    <property type="entry name" value="FI06409P-RELATED"/>
    <property type="match status" value="1"/>
</dbReference>
<protein>
    <recommendedName>
        <fullName evidence="5">Glycosyltransferase</fullName>
    </recommendedName>
</protein>
<evidence type="ECO:0008006" key="5">
    <source>
        <dbReference type="Google" id="ProtNLM"/>
    </source>
</evidence>
<proteinExistence type="predicted"/>